<sequence>MLYRALEMKPDLRKMLIDYLKKGIKEENEQNNISDLLDILSGLAINKTNIPDIVSDNFIQTVAQFVKSPNEDIKYNSLELLLLITNARIKENDQLIQNLIGDLNFIVLIGQKSQLIDMLVLKKQLEWNSDNEQLSKMDQLYQILSRLSNEQEELQIQTSKQEIIPLIVHLLINANVMIIKQEQKQEQFPLLSLGIISCCCFVIAQIIIINKNTALDFLGSQIPKVLFNVLNHLPVSLCKNVHIQAMFYLTNNSSFALINKIEQLGTILVINRFLKHPSSSIFKTMAVTLFNVLNVFSSLATQKTKFPAELPNFSKYPIFDELQNDDVLKA</sequence>
<keyword evidence="1" id="KW-1133">Transmembrane helix</keyword>
<evidence type="ECO:0000256" key="1">
    <source>
        <dbReference type="SAM" id="Phobius"/>
    </source>
</evidence>
<gene>
    <name evidence="2" type="ORF">EZS28_004757</name>
</gene>
<dbReference type="Gene3D" id="1.25.10.10">
    <property type="entry name" value="Leucine-rich Repeat Variant"/>
    <property type="match status" value="1"/>
</dbReference>
<dbReference type="Proteomes" id="UP000324800">
    <property type="component" value="Unassembled WGS sequence"/>
</dbReference>
<dbReference type="SUPFAM" id="SSF48371">
    <property type="entry name" value="ARM repeat"/>
    <property type="match status" value="1"/>
</dbReference>
<protein>
    <submittedName>
        <fullName evidence="2">Uncharacterized protein</fullName>
    </submittedName>
</protein>
<feature type="transmembrane region" description="Helical" evidence="1">
    <location>
        <begin position="188"/>
        <end position="208"/>
    </location>
</feature>
<evidence type="ECO:0000313" key="3">
    <source>
        <dbReference type="Proteomes" id="UP000324800"/>
    </source>
</evidence>
<dbReference type="EMBL" id="SNRW01000696">
    <property type="protein sequence ID" value="KAA6399713.1"/>
    <property type="molecule type" value="Genomic_DNA"/>
</dbReference>
<keyword evidence="1" id="KW-0812">Transmembrane</keyword>
<comment type="caution">
    <text evidence="2">The sequence shown here is derived from an EMBL/GenBank/DDBJ whole genome shotgun (WGS) entry which is preliminary data.</text>
</comment>
<dbReference type="InterPro" id="IPR016024">
    <property type="entry name" value="ARM-type_fold"/>
</dbReference>
<evidence type="ECO:0000313" key="2">
    <source>
        <dbReference type="EMBL" id="KAA6399713.1"/>
    </source>
</evidence>
<proteinExistence type="predicted"/>
<dbReference type="AlphaFoldDB" id="A0A5J4WY29"/>
<reference evidence="2 3" key="1">
    <citation type="submission" date="2019-03" db="EMBL/GenBank/DDBJ databases">
        <title>Single cell metagenomics reveals metabolic interactions within the superorganism composed of flagellate Streblomastix strix and complex community of Bacteroidetes bacteria on its surface.</title>
        <authorList>
            <person name="Treitli S.C."/>
            <person name="Kolisko M."/>
            <person name="Husnik F."/>
            <person name="Keeling P."/>
            <person name="Hampl V."/>
        </authorList>
    </citation>
    <scope>NUCLEOTIDE SEQUENCE [LARGE SCALE GENOMIC DNA]</scope>
    <source>
        <strain evidence="2">ST1C</strain>
    </source>
</reference>
<accession>A0A5J4WY29</accession>
<name>A0A5J4WY29_9EUKA</name>
<organism evidence="2 3">
    <name type="scientific">Streblomastix strix</name>
    <dbReference type="NCBI Taxonomy" id="222440"/>
    <lineage>
        <taxon>Eukaryota</taxon>
        <taxon>Metamonada</taxon>
        <taxon>Preaxostyla</taxon>
        <taxon>Oxymonadida</taxon>
        <taxon>Streblomastigidae</taxon>
        <taxon>Streblomastix</taxon>
    </lineage>
</organism>
<keyword evidence="1" id="KW-0472">Membrane</keyword>
<dbReference type="InterPro" id="IPR011989">
    <property type="entry name" value="ARM-like"/>
</dbReference>